<proteinExistence type="predicted"/>
<reference evidence="2" key="2">
    <citation type="submission" date="2023-06" db="EMBL/GenBank/DDBJ databases">
        <title>Isolation and genome sequencing of cytomegaloviruses from Natal multimammate mice (Mastomys natalensis).</title>
        <authorList>
            <person name="Jarvis M.A."/>
            <person name="Davison A.J."/>
        </authorList>
    </citation>
    <scope>NUCLEOTIDE SEQUENCE</scope>
    <source>
        <strain evidence="2">Mnat29</strain>
    </source>
</reference>
<gene>
    <name evidence="2" type="primary">m143</name>
</gene>
<dbReference type="EMBL" id="OP429121">
    <property type="protein sequence ID" value="WEG68856.1"/>
    <property type="molecule type" value="Genomic_DNA"/>
</dbReference>
<feature type="region of interest" description="Disordered" evidence="1">
    <location>
        <begin position="499"/>
        <end position="521"/>
    </location>
</feature>
<dbReference type="Pfam" id="PF02393">
    <property type="entry name" value="US22"/>
    <property type="match status" value="2"/>
</dbReference>
<dbReference type="InterPro" id="IPR003360">
    <property type="entry name" value="US22-like"/>
</dbReference>
<protein>
    <submittedName>
        <fullName evidence="2">Protein m143</fullName>
    </submittedName>
</protein>
<name>A0A9Y1N7H3_9BETA</name>
<accession>A0A9Y1N7H3</accession>
<organism evidence="2">
    <name type="scientific">Mastomys natalensis cytomegalovirus 1</name>
    <dbReference type="NCBI Taxonomy" id="2973541"/>
    <lineage>
        <taxon>Viruses</taxon>
        <taxon>Duplodnaviria</taxon>
        <taxon>Heunggongvirae</taxon>
        <taxon>Peploviricota</taxon>
        <taxon>Herviviricetes</taxon>
        <taxon>Herpesvirales</taxon>
        <taxon>Orthoherpesviridae</taxon>
        <taxon>Betaherpesvirinae</taxon>
        <taxon>Muromegalovirus</taxon>
    </lineage>
</organism>
<sequence>MSWLRGNCHWRSEPLIRPSDRERILRQYKPFFLTQTSERSLKKTVKRESGAILSVGFPIAWHLVVQPRGELLEMAGRDLRPLLPTSEWVVILGEIRTLGFDHTSLYMAMGKDSRIFVYSATEDAVILVASDLEEFSRVGLSKCEFAFRLRAAHDHVSKTSSPTWDDLCASSTTQELITRLSKHRNEVIELKTPGKLEDNPLIIVDRLDLACRYWPLSAMDRSRTEMMVRYVCNRMCCRWHIFGLTGRYHHTGVFHASFLITYDTTGSFYYLSLNTGELWRLADSVQDLRYLGLLKVIAAGRRVDRDWRGLERLEYPPDSTLWFHCRTTAMHLCVDVAPPGENQLAQQYAWMTREGRSEILSEEETVTLDSALRLSKSTSNPNGGCMQLPLPYAASPTDSRLKPFIAATWTDDDSWRFPSGTLGDEHTASDTPPFRDCFIPPQSENQYYSADQTPESIAKRRVLANSGMTSTARFHAPVLEAPKGVRACDPCINCERTSDIHVPPPVPPSTPTSKPRYDFTD</sequence>
<evidence type="ECO:0000313" key="2">
    <source>
        <dbReference type="EMBL" id="WEG68856.1"/>
    </source>
</evidence>
<evidence type="ECO:0000256" key="1">
    <source>
        <dbReference type="SAM" id="MobiDB-lite"/>
    </source>
</evidence>
<reference evidence="2" key="1">
    <citation type="submission" date="2022-09" db="EMBL/GenBank/DDBJ databases">
        <authorList>
            <person name="Vucak M."/>
            <person name="Davison A.J."/>
        </authorList>
    </citation>
    <scope>NUCLEOTIDE SEQUENCE</scope>
    <source>
        <strain evidence="2">Mnat29</strain>
    </source>
</reference>